<feature type="region of interest" description="Disordered" evidence="2">
    <location>
        <begin position="1"/>
        <end position="25"/>
    </location>
</feature>
<dbReference type="PROSITE" id="PS50222">
    <property type="entry name" value="EF_HAND_2"/>
    <property type="match status" value="1"/>
</dbReference>
<organism evidence="4 5">
    <name type="scientific">Protopolystoma xenopodis</name>
    <dbReference type="NCBI Taxonomy" id="117903"/>
    <lineage>
        <taxon>Eukaryota</taxon>
        <taxon>Metazoa</taxon>
        <taxon>Spiralia</taxon>
        <taxon>Lophotrochozoa</taxon>
        <taxon>Platyhelminthes</taxon>
        <taxon>Monogenea</taxon>
        <taxon>Polyopisthocotylea</taxon>
        <taxon>Polystomatidea</taxon>
        <taxon>Polystomatidae</taxon>
        <taxon>Protopolystoma</taxon>
    </lineage>
</organism>
<evidence type="ECO:0000256" key="2">
    <source>
        <dbReference type="SAM" id="MobiDB-lite"/>
    </source>
</evidence>
<dbReference type="SUPFAM" id="SSF47473">
    <property type="entry name" value="EF-hand"/>
    <property type="match status" value="1"/>
</dbReference>
<dbReference type="AlphaFoldDB" id="A0A3S5A3E9"/>
<dbReference type="InterPro" id="IPR011992">
    <property type="entry name" value="EF-hand-dom_pair"/>
</dbReference>
<gene>
    <name evidence="4" type="ORF">PXEA_LOCUS4344</name>
</gene>
<proteinExistence type="predicted"/>
<protein>
    <recommendedName>
        <fullName evidence="3">EF-hand domain-containing protein</fullName>
    </recommendedName>
</protein>
<accession>A0A3S5A3E9</accession>
<feature type="domain" description="EF-hand" evidence="3">
    <location>
        <begin position="35"/>
        <end position="70"/>
    </location>
</feature>
<evidence type="ECO:0000259" key="3">
    <source>
        <dbReference type="PROSITE" id="PS50222"/>
    </source>
</evidence>
<dbReference type="Proteomes" id="UP000784294">
    <property type="component" value="Unassembled WGS sequence"/>
</dbReference>
<comment type="caution">
    <text evidence="4">The sequence shown here is derived from an EMBL/GenBank/DDBJ whole genome shotgun (WGS) entry which is preliminary data.</text>
</comment>
<name>A0A3S5A3E9_9PLAT</name>
<keyword evidence="5" id="KW-1185">Reference proteome</keyword>
<keyword evidence="1" id="KW-0106">Calcium</keyword>
<dbReference type="PROSITE" id="PS00018">
    <property type="entry name" value="EF_HAND_1"/>
    <property type="match status" value="1"/>
</dbReference>
<feature type="compositionally biased region" description="Basic residues" evidence="2">
    <location>
        <begin position="13"/>
        <end position="25"/>
    </location>
</feature>
<dbReference type="GO" id="GO:0005509">
    <property type="term" value="F:calcium ion binding"/>
    <property type="evidence" value="ECO:0007669"/>
    <property type="project" value="InterPro"/>
</dbReference>
<evidence type="ECO:0000313" key="5">
    <source>
        <dbReference type="Proteomes" id="UP000784294"/>
    </source>
</evidence>
<evidence type="ECO:0000313" key="4">
    <source>
        <dbReference type="EMBL" id="VEL10904.1"/>
    </source>
</evidence>
<evidence type="ECO:0000256" key="1">
    <source>
        <dbReference type="ARBA" id="ARBA00022837"/>
    </source>
</evidence>
<dbReference type="InterPro" id="IPR018247">
    <property type="entry name" value="EF_Hand_1_Ca_BS"/>
</dbReference>
<dbReference type="EMBL" id="CAAALY010010266">
    <property type="protein sequence ID" value="VEL10904.1"/>
    <property type="molecule type" value="Genomic_DNA"/>
</dbReference>
<sequence length="85" mass="9798">MQAAALRATSRTSQHRTKRPLRMKRRVQERVVEAGRRRRLADLFHQMDINQDRVLSQDEVNLFLMSSGYDPGAIIVSISQASVYL</sequence>
<reference evidence="4" key="1">
    <citation type="submission" date="2018-11" db="EMBL/GenBank/DDBJ databases">
        <authorList>
            <consortium name="Pathogen Informatics"/>
        </authorList>
    </citation>
    <scope>NUCLEOTIDE SEQUENCE</scope>
</reference>
<dbReference type="InterPro" id="IPR002048">
    <property type="entry name" value="EF_hand_dom"/>
</dbReference>